<dbReference type="Proteomes" id="UP000574133">
    <property type="component" value="Unassembled WGS sequence"/>
</dbReference>
<dbReference type="InterPro" id="IPR000847">
    <property type="entry name" value="LysR_HTH_N"/>
</dbReference>
<comment type="caution">
    <text evidence="6">The sequence shown here is derived from an EMBL/GenBank/DDBJ whole genome shotgun (WGS) entry which is preliminary data.</text>
</comment>
<dbReference type="PANTHER" id="PTHR30126:SF40">
    <property type="entry name" value="HTH-TYPE TRANSCRIPTIONAL REGULATOR GLTR"/>
    <property type="match status" value="1"/>
</dbReference>
<dbReference type="AlphaFoldDB" id="A0A841TCN3"/>
<dbReference type="GO" id="GO:0003700">
    <property type="term" value="F:DNA-binding transcription factor activity"/>
    <property type="evidence" value="ECO:0007669"/>
    <property type="project" value="InterPro"/>
</dbReference>
<evidence type="ECO:0000256" key="3">
    <source>
        <dbReference type="ARBA" id="ARBA00023125"/>
    </source>
</evidence>
<keyword evidence="2" id="KW-0805">Transcription regulation</keyword>
<evidence type="ECO:0000313" key="7">
    <source>
        <dbReference type="Proteomes" id="UP000574133"/>
    </source>
</evidence>
<dbReference type="PROSITE" id="PS50931">
    <property type="entry name" value="HTH_LYSR"/>
    <property type="match status" value="1"/>
</dbReference>
<comment type="similarity">
    <text evidence="1">Belongs to the LysR transcriptional regulatory family.</text>
</comment>
<dbReference type="InterPro" id="IPR036388">
    <property type="entry name" value="WH-like_DNA-bd_sf"/>
</dbReference>
<organism evidence="6 7">
    <name type="scientific">Cohnella lubricantis</name>
    <dbReference type="NCBI Taxonomy" id="2163172"/>
    <lineage>
        <taxon>Bacteria</taxon>
        <taxon>Bacillati</taxon>
        <taxon>Bacillota</taxon>
        <taxon>Bacilli</taxon>
        <taxon>Bacillales</taxon>
        <taxon>Paenibacillaceae</taxon>
        <taxon>Cohnella</taxon>
    </lineage>
</organism>
<evidence type="ECO:0000259" key="5">
    <source>
        <dbReference type="PROSITE" id="PS50931"/>
    </source>
</evidence>
<dbReference type="Gene3D" id="1.10.10.10">
    <property type="entry name" value="Winged helix-like DNA-binding domain superfamily/Winged helix DNA-binding domain"/>
    <property type="match status" value="1"/>
</dbReference>
<gene>
    <name evidence="6" type="ORF">H4Q31_05265</name>
</gene>
<sequence>MESGDLRVFQAVANEGSITKAAAKLNYVQSNVTARIQQLETDLQTVLFYRHNRGMTLTSSGKSLLTYADKILGLLEEAAQAVTSSSEPRGTLAIGSTQTSAAVRLPKLLASYHKRYPEVEITLTTENSIPMEERILRYEVDGAFLAGPVEHEDLLAIPAFDEEMVIVSDAGVDRLMDAAPKPVLVFAGRCYYRQMMEKWLKANAWSKLRMMEFGTLEAIIGGVEAGLGISMLARSVVAKKAEEGTLRIHELPAPDRRLRTSFVMRKDAFVSRPLQLLLEELEAARDLNLISNAS</sequence>
<dbReference type="FunFam" id="1.10.10.10:FF:000001">
    <property type="entry name" value="LysR family transcriptional regulator"/>
    <property type="match status" value="1"/>
</dbReference>
<feature type="domain" description="HTH lysR-type" evidence="5">
    <location>
        <begin position="1"/>
        <end position="58"/>
    </location>
</feature>
<dbReference type="RefSeq" id="WP_185178022.1">
    <property type="nucleotide sequence ID" value="NZ_CBCSEP010000003.1"/>
</dbReference>
<reference evidence="6 7" key="1">
    <citation type="submission" date="2020-08" db="EMBL/GenBank/DDBJ databases">
        <title>Cohnella phylogeny.</title>
        <authorList>
            <person name="Dunlap C."/>
        </authorList>
    </citation>
    <scope>NUCLEOTIDE SEQUENCE [LARGE SCALE GENOMIC DNA]</scope>
    <source>
        <strain evidence="6 7">DSM 103658</strain>
    </source>
</reference>
<dbReference type="PANTHER" id="PTHR30126">
    <property type="entry name" value="HTH-TYPE TRANSCRIPTIONAL REGULATOR"/>
    <property type="match status" value="1"/>
</dbReference>
<dbReference type="Pfam" id="PF00126">
    <property type="entry name" value="HTH_1"/>
    <property type="match status" value="1"/>
</dbReference>
<dbReference type="InterPro" id="IPR036390">
    <property type="entry name" value="WH_DNA-bd_sf"/>
</dbReference>
<dbReference type="Pfam" id="PF03466">
    <property type="entry name" value="LysR_substrate"/>
    <property type="match status" value="1"/>
</dbReference>
<keyword evidence="7" id="KW-1185">Reference proteome</keyword>
<dbReference type="Gene3D" id="3.40.190.290">
    <property type="match status" value="1"/>
</dbReference>
<keyword evidence="4" id="KW-0804">Transcription</keyword>
<evidence type="ECO:0000313" key="6">
    <source>
        <dbReference type="EMBL" id="MBB6676737.1"/>
    </source>
</evidence>
<name>A0A841TCN3_9BACL</name>
<evidence type="ECO:0000256" key="2">
    <source>
        <dbReference type="ARBA" id="ARBA00023015"/>
    </source>
</evidence>
<dbReference type="GO" id="GO:0000976">
    <property type="term" value="F:transcription cis-regulatory region binding"/>
    <property type="evidence" value="ECO:0007669"/>
    <property type="project" value="TreeGrafter"/>
</dbReference>
<keyword evidence="3" id="KW-0238">DNA-binding</keyword>
<accession>A0A841TCN3</accession>
<dbReference type="SUPFAM" id="SSF53850">
    <property type="entry name" value="Periplasmic binding protein-like II"/>
    <property type="match status" value="1"/>
</dbReference>
<proteinExistence type="inferred from homology"/>
<dbReference type="SUPFAM" id="SSF46785">
    <property type="entry name" value="Winged helix' DNA-binding domain"/>
    <property type="match status" value="1"/>
</dbReference>
<dbReference type="EMBL" id="JACJVN010000021">
    <property type="protein sequence ID" value="MBB6676737.1"/>
    <property type="molecule type" value="Genomic_DNA"/>
</dbReference>
<evidence type="ECO:0000256" key="4">
    <source>
        <dbReference type="ARBA" id="ARBA00023163"/>
    </source>
</evidence>
<protein>
    <submittedName>
        <fullName evidence="6">LysR family transcriptional regulator</fullName>
    </submittedName>
</protein>
<evidence type="ECO:0000256" key="1">
    <source>
        <dbReference type="ARBA" id="ARBA00009437"/>
    </source>
</evidence>
<dbReference type="InterPro" id="IPR005119">
    <property type="entry name" value="LysR_subst-bd"/>
</dbReference>